<protein>
    <submittedName>
        <fullName evidence="1">Uncharacterized protein</fullName>
    </submittedName>
</protein>
<organism evidence="1 2">
    <name type="scientific">Hallella bergensis DSM 17361</name>
    <dbReference type="NCBI Taxonomy" id="585502"/>
    <lineage>
        <taxon>Bacteria</taxon>
        <taxon>Pseudomonadati</taxon>
        <taxon>Bacteroidota</taxon>
        <taxon>Bacteroidia</taxon>
        <taxon>Bacteroidales</taxon>
        <taxon>Prevotellaceae</taxon>
        <taxon>Hallella</taxon>
    </lineage>
</organism>
<comment type="caution">
    <text evidence="1">The sequence shown here is derived from an EMBL/GenBank/DDBJ whole genome shotgun (WGS) entry which is preliminary data.</text>
</comment>
<keyword evidence="2" id="KW-1185">Reference proteome</keyword>
<name>D1PYB1_9BACT</name>
<evidence type="ECO:0000313" key="1">
    <source>
        <dbReference type="EMBL" id="EFA43576.1"/>
    </source>
</evidence>
<gene>
    <name evidence="1" type="ORF">HMPREF0645_1946</name>
</gene>
<dbReference type="Proteomes" id="UP000003160">
    <property type="component" value="Unassembled WGS sequence"/>
</dbReference>
<dbReference type="HOGENOM" id="CLU_3139071_0_0_10"/>
<reference evidence="1 2" key="1">
    <citation type="submission" date="2009-10" db="EMBL/GenBank/DDBJ databases">
        <authorList>
            <person name="Qin X."/>
            <person name="Bachman B."/>
            <person name="Battles P."/>
            <person name="Bell A."/>
            <person name="Bess C."/>
            <person name="Bickham C."/>
            <person name="Chaboub L."/>
            <person name="Chen D."/>
            <person name="Coyle M."/>
            <person name="Deiros D.R."/>
            <person name="Dinh H."/>
            <person name="Forbes L."/>
            <person name="Fowler G."/>
            <person name="Francisco L."/>
            <person name="Fu Q."/>
            <person name="Gubbala S."/>
            <person name="Hale W."/>
            <person name="Han Y."/>
            <person name="Hemphill L."/>
            <person name="Highlander S.K."/>
            <person name="Hirani K."/>
            <person name="Hogues M."/>
            <person name="Jackson L."/>
            <person name="Jakkamsetti A."/>
            <person name="Javaid M."/>
            <person name="Jiang H."/>
            <person name="Korchina V."/>
            <person name="Kovar C."/>
            <person name="Lara F."/>
            <person name="Lee S."/>
            <person name="Mata R."/>
            <person name="Mathew T."/>
            <person name="Moen C."/>
            <person name="Morales K."/>
            <person name="Munidasa M."/>
            <person name="Nazareth L."/>
            <person name="Ngo R."/>
            <person name="Nguyen L."/>
            <person name="Okwuonu G."/>
            <person name="Ongeri F."/>
            <person name="Patil S."/>
            <person name="Petrosino J."/>
            <person name="Pham C."/>
            <person name="Pham P."/>
            <person name="Pu L.-L."/>
            <person name="Puazo M."/>
            <person name="Raj R."/>
            <person name="Reid J."/>
            <person name="Rouhana J."/>
            <person name="Saada N."/>
            <person name="Shang Y."/>
            <person name="Simmons D."/>
            <person name="Thornton R."/>
            <person name="Warren J."/>
            <person name="Weissenberger G."/>
            <person name="Zhang J."/>
            <person name="Zhang L."/>
            <person name="Zhou C."/>
            <person name="Zhu D."/>
            <person name="Muzny D."/>
            <person name="Worley K."/>
            <person name="Gibbs R."/>
        </authorList>
    </citation>
    <scope>NUCLEOTIDE SEQUENCE [LARGE SCALE GENOMIC DNA]</scope>
    <source>
        <strain evidence="1 2">DSM 17361</strain>
    </source>
</reference>
<accession>D1PYB1</accession>
<proteinExistence type="predicted"/>
<sequence>MFAVLMSYLFCIFAENSHTNSYVYHITVSTLSSKKFRKHSWNIYEIFAS</sequence>
<dbReference type="AlphaFoldDB" id="D1PYB1"/>
<dbReference type="EMBL" id="ACKS01000077">
    <property type="protein sequence ID" value="EFA43576.1"/>
    <property type="molecule type" value="Genomic_DNA"/>
</dbReference>
<evidence type="ECO:0000313" key="2">
    <source>
        <dbReference type="Proteomes" id="UP000003160"/>
    </source>
</evidence>